<evidence type="ECO:0000313" key="5">
    <source>
        <dbReference type="EMBL" id="QDT75195.1"/>
    </source>
</evidence>
<evidence type="ECO:0000256" key="3">
    <source>
        <dbReference type="SAM" id="SignalP"/>
    </source>
</evidence>
<accession>A0A517U3K3</accession>
<organism evidence="5 6">
    <name type="scientific">Lacipirellula limnantheis</name>
    <dbReference type="NCBI Taxonomy" id="2528024"/>
    <lineage>
        <taxon>Bacteria</taxon>
        <taxon>Pseudomonadati</taxon>
        <taxon>Planctomycetota</taxon>
        <taxon>Planctomycetia</taxon>
        <taxon>Pirellulales</taxon>
        <taxon>Lacipirellulaceae</taxon>
        <taxon>Lacipirellula</taxon>
    </lineage>
</organism>
<dbReference type="Proteomes" id="UP000317909">
    <property type="component" value="Chromosome"/>
</dbReference>
<evidence type="ECO:0000259" key="4">
    <source>
        <dbReference type="PROSITE" id="PS51352"/>
    </source>
</evidence>
<dbReference type="CDD" id="cd02947">
    <property type="entry name" value="TRX_family"/>
    <property type="match status" value="1"/>
</dbReference>
<evidence type="ECO:0000313" key="6">
    <source>
        <dbReference type="Proteomes" id="UP000317909"/>
    </source>
</evidence>
<reference evidence="5 6" key="1">
    <citation type="submission" date="2019-02" db="EMBL/GenBank/DDBJ databases">
        <title>Deep-cultivation of Planctomycetes and their phenomic and genomic characterization uncovers novel biology.</title>
        <authorList>
            <person name="Wiegand S."/>
            <person name="Jogler M."/>
            <person name="Boedeker C."/>
            <person name="Pinto D."/>
            <person name="Vollmers J."/>
            <person name="Rivas-Marin E."/>
            <person name="Kohn T."/>
            <person name="Peeters S.H."/>
            <person name="Heuer A."/>
            <person name="Rast P."/>
            <person name="Oberbeckmann S."/>
            <person name="Bunk B."/>
            <person name="Jeske O."/>
            <person name="Meyerdierks A."/>
            <person name="Storesund J.E."/>
            <person name="Kallscheuer N."/>
            <person name="Luecker S."/>
            <person name="Lage O.M."/>
            <person name="Pohl T."/>
            <person name="Merkel B.J."/>
            <person name="Hornburger P."/>
            <person name="Mueller R.-W."/>
            <person name="Bruemmer F."/>
            <person name="Labrenz M."/>
            <person name="Spormann A.M."/>
            <person name="Op den Camp H."/>
            <person name="Overmann J."/>
            <person name="Amann R."/>
            <person name="Jetten M.S.M."/>
            <person name="Mascher T."/>
            <person name="Medema M.H."/>
            <person name="Devos D.P."/>
            <person name="Kaster A.-K."/>
            <person name="Ovreas L."/>
            <person name="Rohde M."/>
            <person name="Galperin M.Y."/>
            <person name="Jogler C."/>
        </authorList>
    </citation>
    <scope>NUCLEOTIDE SEQUENCE [LARGE SCALE GENOMIC DNA]</scope>
    <source>
        <strain evidence="5 6">I41</strain>
    </source>
</reference>
<dbReference type="PROSITE" id="PS51352">
    <property type="entry name" value="THIOREDOXIN_2"/>
    <property type="match status" value="1"/>
</dbReference>
<feature type="chain" id="PRO_5022135947" evidence="3">
    <location>
        <begin position="26"/>
        <end position="395"/>
    </location>
</feature>
<dbReference type="InterPro" id="IPR017937">
    <property type="entry name" value="Thioredoxin_CS"/>
</dbReference>
<dbReference type="Gene3D" id="3.40.30.10">
    <property type="entry name" value="Glutaredoxin"/>
    <property type="match status" value="1"/>
</dbReference>
<evidence type="ECO:0000256" key="2">
    <source>
        <dbReference type="ARBA" id="ARBA00023284"/>
    </source>
</evidence>
<keyword evidence="2" id="KW-0676">Redox-active center</keyword>
<dbReference type="InterPro" id="IPR051099">
    <property type="entry name" value="AGR/TXD"/>
</dbReference>
<dbReference type="PANTHER" id="PTHR15337:SF11">
    <property type="entry name" value="THIOREDOXIN DOMAIN-CONTAINING PROTEIN"/>
    <property type="match status" value="1"/>
</dbReference>
<dbReference type="EC" id="1.8.1.8" evidence="5"/>
<sequence precursor="true">MVSRLVALRAGVLFAVASVSQLLQAQAPITGVNWRTNVDAAMVEAAQSNKLVLLHFTTRTCGPCKALDQTVFSQPQVGAALEIDYVPVRVDADVAKALAGRYRIERVPTEVIVTPDGNPIASPEIPNAPEPYVAQLQNLAHHFRQTRTPNSVGTNAAYAGLGNSTIPAGAAAQQATVTPTPQAQGNPYMQTAANPQVHGQAQNVYAAEAQPAAATQPTGIAAVSAQQASSTPAATQQATAQVQQGAAVQQSAVHAPTIKKPEQADLPAGSPPLCFDGCCPVTLKTLNKWAYGNPQFGAVHRGRTYLFTGPQQREQFLAAPDSYSPVFAGKDPVLLLDSQISQDGSRSFGFKYGEEFYLFSSKETMEKFKASPQTYAAGVRQAMSQLNPTDGVVRR</sequence>
<dbReference type="GO" id="GO:0047134">
    <property type="term" value="F:protein-disulfide reductase [NAD(P)H] activity"/>
    <property type="evidence" value="ECO:0007669"/>
    <property type="project" value="UniProtKB-EC"/>
</dbReference>
<feature type="signal peptide" evidence="3">
    <location>
        <begin position="1"/>
        <end position="25"/>
    </location>
</feature>
<dbReference type="AlphaFoldDB" id="A0A517U3K3"/>
<dbReference type="KEGG" id="llh:I41_44040"/>
<dbReference type="PANTHER" id="PTHR15337">
    <property type="entry name" value="ANTERIOR GRADIENT PROTEIN-RELATED"/>
    <property type="match status" value="1"/>
</dbReference>
<keyword evidence="5" id="KW-0560">Oxidoreductase</keyword>
<protein>
    <submittedName>
        <fullName evidence="5">Thiol:disulfide interchange protein DsbD</fullName>
        <ecNumber evidence="5">1.8.1.8</ecNumber>
    </submittedName>
</protein>
<evidence type="ECO:0000256" key="1">
    <source>
        <dbReference type="ARBA" id="ARBA00022729"/>
    </source>
</evidence>
<keyword evidence="6" id="KW-1185">Reference proteome</keyword>
<dbReference type="EMBL" id="CP036339">
    <property type="protein sequence ID" value="QDT75195.1"/>
    <property type="molecule type" value="Genomic_DNA"/>
</dbReference>
<proteinExistence type="predicted"/>
<keyword evidence="1 3" id="KW-0732">Signal</keyword>
<dbReference type="Pfam" id="PF13899">
    <property type="entry name" value="Thioredoxin_7"/>
    <property type="match status" value="1"/>
</dbReference>
<dbReference type="InterPro" id="IPR013766">
    <property type="entry name" value="Thioredoxin_domain"/>
</dbReference>
<feature type="domain" description="Thioredoxin" evidence="4">
    <location>
        <begin position="21"/>
        <end position="141"/>
    </location>
</feature>
<dbReference type="SUPFAM" id="SSF52833">
    <property type="entry name" value="Thioredoxin-like"/>
    <property type="match status" value="1"/>
</dbReference>
<dbReference type="RefSeq" id="WP_168207067.1">
    <property type="nucleotide sequence ID" value="NZ_CP036339.1"/>
</dbReference>
<dbReference type="PROSITE" id="PS00194">
    <property type="entry name" value="THIOREDOXIN_1"/>
    <property type="match status" value="1"/>
</dbReference>
<dbReference type="InterPro" id="IPR036249">
    <property type="entry name" value="Thioredoxin-like_sf"/>
</dbReference>
<name>A0A517U3K3_9BACT</name>
<gene>
    <name evidence="5" type="primary">dsbD_2</name>
    <name evidence="5" type="ORF">I41_44040</name>
</gene>